<gene>
    <name evidence="2" type="ORF">ET464_13775</name>
</gene>
<dbReference type="InterPro" id="IPR038721">
    <property type="entry name" value="IS701-like_DDE_dom"/>
</dbReference>
<dbReference type="OrthoDB" id="2519014at2"/>
<dbReference type="InterPro" id="IPR039365">
    <property type="entry name" value="IS701-like"/>
</dbReference>
<dbReference type="SUPFAM" id="SSF53098">
    <property type="entry name" value="Ribonuclease H-like"/>
    <property type="match status" value="1"/>
</dbReference>
<protein>
    <submittedName>
        <fullName evidence="2">IS701 family transposase</fullName>
    </submittedName>
</protein>
<dbReference type="InterPro" id="IPR012337">
    <property type="entry name" value="RNaseH-like_sf"/>
</dbReference>
<accession>A0A4P6EVI7</accession>
<dbReference type="Pfam" id="PF13546">
    <property type="entry name" value="DDE_5"/>
    <property type="match status" value="1"/>
</dbReference>
<sequence>MEKLSVTTPQFPRKRRCPTLMVSLYLPIVKFILALKLEFSKPQLGHLFTLVHGIILCAGRKNITQIRHAARGERHLSNVTNFLNHSPWCVNRMQRRRTQFVMEKIRAKRMKNGDKRCLVFFIVDDTCCKKEPSTKKMEALSFQYSHEAGKSVWCHCVVTAHVVSEGCSYAWDFRPYYREEYCTSHGFSFKSKNDLAIEMIEAFPATQDEQVYVLMDNWYTSEKIINACNRKGFHVIAAVKTNRLICVSGVTISIADFAAQYIRKSDLRSVTVESQGRYWIYEYEGPVSEMENVKALLSWKDEYTASSKPQVCLLCTDIRLDLVTIQRYYHVRWNIETGYRYFKELLGFDQYQLLSFEGIQRFWAIQFLTQNFLESQRHDWMKNDKYLTLGDVVYRIRQAYFGQIIVYVYQQALEKRPLFDILKHLKIPA</sequence>
<feature type="domain" description="Transposase IS701-like DDE" evidence="1">
    <location>
        <begin position="49"/>
        <end position="244"/>
    </location>
</feature>
<evidence type="ECO:0000313" key="2">
    <source>
        <dbReference type="EMBL" id="QAY67310.1"/>
    </source>
</evidence>
<name>A0A4P6EVI7_9BACL</name>
<dbReference type="Proteomes" id="UP000293568">
    <property type="component" value="Chromosome"/>
</dbReference>
<dbReference type="AlphaFoldDB" id="A0A4P6EVI7"/>
<dbReference type="PANTHER" id="PTHR33627:SF1">
    <property type="entry name" value="TRANSPOSASE"/>
    <property type="match status" value="1"/>
</dbReference>
<reference evidence="2 3" key="1">
    <citation type="submission" date="2019-01" db="EMBL/GenBank/DDBJ databases">
        <title>Genome sequencing of strain FW100M-2.</title>
        <authorList>
            <person name="Heo J."/>
            <person name="Kim S.-J."/>
            <person name="Kim J.-S."/>
            <person name="Hong S.-B."/>
            <person name="Kwon S.-W."/>
        </authorList>
    </citation>
    <scope>NUCLEOTIDE SEQUENCE [LARGE SCALE GENOMIC DNA]</scope>
    <source>
        <strain evidence="2 3">FW100M-2</strain>
    </source>
</reference>
<keyword evidence="3" id="KW-1185">Reference proteome</keyword>
<organism evidence="2 3">
    <name type="scientific">Paenibacillus protaetiae</name>
    <dbReference type="NCBI Taxonomy" id="2509456"/>
    <lineage>
        <taxon>Bacteria</taxon>
        <taxon>Bacillati</taxon>
        <taxon>Bacillota</taxon>
        <taxon>Bacilli</taxon>
        <taxon>Bacillales</taxon>
        <taxon>Paenibacillaceae</taxon>
        <taxon>Paenibacillus</taxon>
    </lineage>
</organism>
<evidence type="ECO:0000259" key="1">
    <source>
        <dbReference type="Pfam" id="PF13546"/>
    </source>
</evidence>
<dbReference type="EMBL" id="CP035492">
    <property type="protein sequence ID" value="QAY67310.1"/>
    <property type="molecule type" value="Genomic_DNA"/>
</dbReference>
<dbReference type="RefSeq" id="WP_129441793.1">
    <property type="nucleotide sequence ID" value="NZ_CP035492.1"/>
</dbReference>
<dbReference type="PANTHER" id="PTHR33627">
    <property type="entry name" value="TRANSPOSASE"/>
    <property type="match status" value="1"/>
</dbReference>
<dbReference type="NCBIfam" id="NF033540">
    <property type="entry name" value="transpos_IS701"/>
    <property type="match status" value="1"/>
</dbReference>
<proteinExistence type="predicted"/>
<evidence type="ECO:0000313" key="3">
    <source>
        <dbReference type="Proteomes" id="UP000293568"/>
    </source>
</evidence>
<dbReference type="KEGG" id="pprt:ET464_13775"/>